<dbReference type="GO" id="GO:0006367">
    <property type="term" value="P:transcription initiation at RNA polymerase II promoter"/>
    <property type="evidence" value="ECO:0007669"/>
    <property type="project" value="InterPro"/>
</dbReference>
<dbReference type="SMART" id="SM00531">
    <property type="entry name" value="TFIIE"/>
    <property type="match status" value="1"/>
</dbReference>
<evidence type="ECO:0000256" key="3">
    <source>
        <dbReference type="ARBA" id="ARBA00023163"/>
    </source>
</evidence>
<proteinExistence type="inferred from homology"/>
<dbReference type="InterPro" id="IPR024550">
    <property type="entry name" value="TFIIEa/SarR/Rpc3_HTH_dom"/>
</dbReference>
<dbReference type="InterPro" id="IPR021600">
    <property type="entry name" value="TFIIE_asu_C"/>
</dbReference>
<evidence type="ECO:0000256" key="4">
    <source>
        <dbReference type="SAM" id="MobiDB-lite"/>
    </source>
</evidence>
<dbReference type="InterPro" id="IPR039997">
    <property type="entry name" value="TFE"/>
</dbReference>
<evidence type="ECO:0000259" key="5">
    <source>
        <dbReference type="PROSITE" id="PS51344"/>
    </source>
</evidence>
<keyword evidence="2" id="KW-0805">Transcription regulation</keyword>
<dbReference type="EMBL" id="JASBNA010000020">
    <property type="protein sequence ID" value="KAK7685566.1"/>
    <property type="molecule type" value="Genomic_DNA"/>
</dbReference>
<comment type="similarity">
    <text evidence="1">Belongs to the TFIIE alpha subunit family.</text>
</comment>
<protein>
    <recommendedName>
        <fullName evidence="5">HTH TFE/IIEalpha-type domain-containing protein</fullName>
    </recommendedName>
</protein>
<dbReference type="Pfam" id="PF11521">
    <property type="entry name" value="TFIIE-A_C"/>
    <property type="match status" value="1"/>
</dbReference>
<name>A0AAW0FXD3_9APHY</name>
<feature type="region of interest" description="Disordered" evidence="4">
    <location>
        <begin position="375"/>
        <end position="403"/>
    </location>
</feature>
<feature type="region of interest" description="Disordered" evidence="4">
    <location>
        <begin position="415"/>
        <end position="442"/>
    </location>
</feature>
<dbReference type="SUPFAM" id="SSF57783">
    <property type="entry name" value="Zinc beta-ribbon"/>
    <property type="match status" value="1"/>
</dbReference>
<dbReference type="PANTHER" id="PTHR13097:SF7">
    <property type="entry name" value="GENERAL TRANSCRIPTION FACTOR IIE SUBUNIT 1"/>
    <property type="match status" value="1"/>
</dbReference>
<evidence type="ECO:0000256" key="2">
    <source>
        <dbReference type="ARBA" id="ARBA00023015"/>
    </source>
</evidence>
<comment type="caution">
    <text evidence="6">The sequence shown here is derived from an EMBL/GenBank/DDBJ whole genome shotgun (WGS) entry which is preliminary data.</text>
</comment>
<dbReference type="InterPro" id="IPR013083">
    <property type="entry name" value="Znf_RING/FYVE/PHD"/>
</dbReference>
<dbReference type="InterPro" id="IPR017919">
    <property type="entry name" value="TFIIE/TFIIEa_HTH"/>
</dbReference>
<keyword evidence="3" id="KW-0804">Transcription</keyword>
<dbReference type="Proteomes" id="UP001385951">
    <property type="component" value="Unassembled WGS sequence"/>
</dbReference>
<dbReference type="InterPro" id="IPR002853">
    <property type="entry name" value="TFIIE_asu"/>
</dbReference>
<dbReference type="Gene3D" id="3.30.40.10">
    <property type="entry name" value="Zinc/RING finger domain, C3HC4 (zinc finger)"/>
    <property type="match status" value="1"/>
</dbReference>
<feature type="domain" description="HTH TFE/IIEalpha-type" evidence="5">
    <location>
        <begin position="12"/>
        <end position="103"/>
    </location>
</feature>
<evidence type="ECO:0000313" key="7">
    <source>
        <dbReference type="Proteomes" id="UP001385951"/>
    </source>
</evidence>
<feature type="region of interest" description="Disordered" evidence="4">
    <location>
        <begin position="336"/>
        <end position="357"/>
    </location>
</feature>
<evidence type="ECO:0000256" key="1">
    <source>
        <dbReference type="ARBA" id="ARBA00008947"/>
    </source>
</evidence>
<accession>A0AAW0FXD3</accession>
<sequence>MSSLPKEDQDVLHLLVQHVARAFYEPRFTIVLDQLIRHPVLKDDDLAGRMGLQLKELNKVMAVLENDRLVRIHRQNELKEGAQRSVGRQYYYIDYQHFCNVVKWRVAEMRRRIDSTLRNELDNKGYICPQCGKSFSPLEADKVIDFMLGTFICDVCHAELIDNENAENVRGSQDRMQRFNRQMRFIREGLRRTEDMILPAFVFHLPSYCNIAHHVNRFDVALWIKTNIIDVERAKAAAHGGGGGGLKIAGSSGDGKHEDSIGIVLSVDKDEATRRLERDKEAAAKRAQNMLPAWHLKSTISGDLTALGIKENARAEEAASSMAAATLPNSNDTILKGLGQKGSNMPSKDVKPNVTESQESDYYDQYYASLAASAAPSAQATPAVPDLGSDFGDEEEDVKPSVEYLDSLNDYRKRSRSREDVGMGGGPVKTPRMNGHEPSPLSYTNGVDVPAEAEILVNGMTVEDVPADDPIVYVNGEPVPFSQVTEEHQELMTPEEYTAYYEVMTSRL</sequence>
<gene>
    <name evidence="6" type="ORF">QCA50_011433</name>
</gene>
<evidence type="ECO:0000313" key="6">
    <source>
        <dbReference type="EMBL" id="KAK7685566.1"/>
    </source>
</evidence>
<dbReference type="Pfam" id="PF02002">
    <property type="entry name" value="TFIIE_alpha"/>
    <property type="match status" value="1"/>
</dbReference>
<dbReference type="AlphaFoldDB" id="A0AAW0FXD3"/>
<keyword evidence="7" id="KW-1185">Reference proteome</keyword>
<dbReference type="GO" id="GO:0005673">
    <property type="term" value="C:transcription factor TFIIE complex"/>
    <property type="evidence" value="ECO:0007669"/>
    <property type="project" value="TreeGrafter"/>
</dbReference>
<organism evidence="6 7">
    <name type="scientific">Cerrena zonata</name>
    <dbReference type="NCBI Taxonomy" id="2478898"/>
    <lineage>
        <taxon>Eukaryota</taxon>
        <taxon>Fungi</taxon>
        <taxon>Dikarya</taxon>
        <taxon>Basidiomycota</taxon>
        <taxon>Agaricomycotina</taxon>
        <taxon>Agaricomycetes</taxon>
        <taxon>Polyporales</taxon>
        <taxon>Cerrenaceae</taxon>
        <taxon>Cerrena</taxon>
    </lineage>
</organism>
<reference evidence="6 7" key="1">
    <citation type="submission" date="2022-09" db="EMBL/GenBank/DDBJ databases">
        <authorList>
            <person name="Palmer J.M."/>
        </authorList>
    </citation>
    <scope>NUCLEOTIDE SEQUENCE [LARGE SCALE GENOMIC DNA]</scope>
    <source>
        <strain evidence="6 7">DSM 7382</strain>
    </source>
</reference>
<dbReference type="PROSITE" id="PS51344">
    <property type="entry name" value="HTH_TFE_IIE"/>
    <property type="match status" value="1"/>
</dbReference>
<dbReference type="PANTHER" id="PTHR13097">
    <property type="entry name" value="TRANSCRIPTION INITIATION FACTOR IIE, ALPHA SUBUNIT"/>
    <property type="match status" value="1"/>
</dbReference>